<organism evidence="1 2">
    <name type="scientific">Enterococcus faecalis</name>
    <name type="common">Streptococcus faecalis</name>
    <dbReference type="NCBI Taxonomy" id="1351"/>
    <lineage>
        <taxon>Bacteria</taxon>
        <taxon>Bacillati</taxon>
        <taxon>Bacillota</taxon>
        <taxon>Bacilli</taxon>
        <taxon>Lactobacillales</taxon>
        <taxon>Enterococcaceae</taxon>
        <taxon>Enterococcus</taxon>
    </lineage>
</organism>
<reference evidence="1 2" key="1">
    <citation type="submission" date="2019-02" db="EMBL/GenBank/DDBJ databases">
        <title>Bacteria dissemination in different level of health care in South Africa: the effectiveness of infections prevention and control.</title>
        <authorList>
            <person name="Shobo C."/>
            <person name="Amoako D.G."/>
            <person name="Allam M."/>
            <person name="Ismail A."/>
            <person name="Bester L.A."/>
            <person name="Essack S.Y."/>
        </authorList>
    </citation>
    <scope>NUCLEOTIDE SEQUENCE [LARGE SCALE GENOMIC DNA]</scope>
    <source>
        <strain evidence="1 2">2SIL2</strain>
    </source>
</reference>
<dbReference type="AlphaFoldDB" id="A0A4U3KW46"/>
<feature type="non-terminal residue" evidence="1">
    <location>
        <position position="34"/>
    </location>
</feature>
<accession>A0A4U3KW46</accession>
<protein>
    <submittedName>
        <fullName evidence="1">SAM-dependent methyltransferase</fullName>
    </submittedName>
</protein>
<sequence>MLLSGERIDQLYADDIQIIQSKEVFSFSIDAVLL</sequence>
<evidence type="ECO:0000313" key="2">
    <source>
        <dbReference type="Proteomes" id="UP000305511"/>
    </source>
</evidence>
<dbReference type="EMBL" id="SIYF01000504">
    <property type="protein sequence ID" value="TKK65296.1"/>
    <property type="molecule type" value="Genomic_DNA"/>
</dbReference>
<keyword evidence="1" id="KW-0489">Methyltransferase</keyword>
<dbReference type="Proteomes" id="UP000305511">
    <property type="component" value="Unassembled WGS sequence"/>
</dbReference>
<comment type="caution">
    <text evidence="1">The sequence shown here is derived from an EMBL/GenBank/DDBJ whole genome shotgun (WGS) entry which is preliminary data.</text>
</comment>
<keyword evidence="1" id="KW-0808">Transferase</keyword>
<gene>
    <name evidence="1" type="ORF">EY666_16475</name>
</gene>
<dbReference type="GO" id="GO:0008168">
    <property type="term" value="F:methyltransferase activity"/>
    <property type="evidence" value="ECO:0007669"/>
    <property type="project" value="UniProtKB-KW"/>
</dbReference>
<proteinExistence type="predicted"/>
<name>A0A4U3KW46_ENTFL</name>
<evidence type="ECO:0000313" key="1">
    <source>
        <dbReference type="EMBL" id="TKK65296.1"/>
    </source>
</evidence>
<dbReference type="GO" id="GO:0032259">
    <property type="term" value="P:methylation"/>
    <property type="evidence" value="ECO:0007669"/>
    <property type="project" value="UniProtKB-KW"/>
</dbReference>